<sequence>MIKPFTAHFISYGLAYTALAIFILSVLHFFMIRFSKLEKGLWSFALLFRKVGKFFFKLYYHTNQHLKTMKQNRTVGAFILFFALIFGLNVFQFFLLQRAAGVMEPVAAFIKKDKALTAECFAGYFPFAVLQYFGDEVKHEDIPFLRGAAPNAMFCDIDETKQFAFFPSAFLFADFDSEDGIGIGDDQAQMGTDYGIGIAEVRLDLRMGRQDTDTGKNTIGDLVGDATDEWELCPVFVILHEETHEVDEAPVASGGSGGG</sequence>
<feature type="transmembrane region" description="Helical" evidence="1">
    <location>
        <begin position="12"/>
        <end position="34"/>
    </location>
</feature>
<name>A0ABP0V8H9_9BRYO</name>
<reference evidence="2" key="1">
    <citation type="submission" date="2024-02" db="EMBL/GenBank/DDBJ databases">
        <authorList>
            <consortium name="ELIXIR-Norway"/>
            <consortium name="Elixir Norway"/>
        </authorList>
    </citation>
    <scope>NUCLEOTIDE SEQUENCE</scope>
</reference>
<accession>A0ABP0V8H9</accession>
<evidence type="ECO:0000313" key="3">
    <source>
        <dbReference type="Proteomes" id="UP001497444"/>
    </source>
</evidence>
<evidence type="ECO:0000256" key="1">
    <source>
        <dbReference type="SAM" id="Phobius"/>
    </source>
</evidence>
<keyword evidence="1" id="KW-1133">Transmembrane helix</keyword>
<comment type="caution">
    <text evidence="2">The sequence shown here is derived from an EMBL/GenBank/DDBJ whole genome shotgun (WGS) entry which is preliminary data.</text>
</comment>
<keyword evidence="1" id="KW-0472">Membrane</keyword>
<gene>
    <name evidence="2" type="ORF">CSSPJE1EN1_LOCUS25230</name>
</gene>
<evidence type="ECO:0000313" key="2">
    <source>
        <dbReference type="EMBL" id="CAK9249852.1"/>
    </source>
</evidence>
<dbReference type="Proteomes" id="UP001497444">
    <property type="component" value="Unassembled WGS sequence"/>
</dbReference>
<feature type="transmembrane region" description="Helical" evidence="1">
    <location>
        <begin position="77"/>
        <end position="96"/>
    </location>
</feature>
<proteinExistence type="predicted"/>
<keyword evidence="3" id="KW-1185">Reference proteome</keyword>
<protein>
    <submittedName>
        <fullName evidence="2">Uncharacterized protein</fullName>
    </submittedName>
</protein>
<keyword evidence="1" id="KW-0812">Transmembrane</keyword>
<dbReference type="EMBL" id="CAXAQS010000056">
    <property type="protein sequence ID" value="CAK9249852.1"/>
    <property type="molecule type" value="Genomic_DNA"/>
</dbReference>
<organism evidence="2 3">
    <name type="scientific">Sphagnum jensenii</name>
    <dbReference type="NCBI Taxonomy" id="128206"/>
    <lineage>
        <taxon>Eukaryota</taxon>
        <taxon>Viridiplantae</taxon>
        <taxon>Streptophyta</taxon>
        <taxon>Embryophyta</taxon>
        <taxon>Bryophyta</taxon>
        <taxon>Sphagnophytina</taxon>
        <taxon>Sphagnopsida</taxon>
        <taxon>Sphagnales</taxon>
        <taxon>Sphagnaceae</taxon>
        <taxon>Sphagnum</taxon>
    </lineage>
</organism>